<sequence>MFDMPSKEAVVKAVLEGIGAAKENYLFWTNNRLFLSYGPRKIITLHIAQAIGKMENAPEVFIDATVADILRCSLPDRTGYVGYMQENNLSQGVFSITLDARFPHQGDNDSISKVIISVKNGVRNVKYEYLKEIERICKMLRPSGSARSTLEYGIFAFYADLSTDARKKLPVRIDKIIESFDEVVGRFEVLQGTFVSSGVQTVEGMGEWCAGCYVIEPRC</sequence>
<evidence type="ECO:0000313" key="1">
    <source>
        <dbReference type="EMBL" id="MBN2963490.1"/>
    </source>
</evidence>
<accession>A0ABS2WPC3</accession>
<comment type="caution">
    <text evidence="1">The sequence shown here is derived from an EMBL/GenBank/DDBJ whole genome shotgun (WGS) entry which is preliminary data.</text>
</comment>
<proteinExistence type="predicted"/>
<name>A0ABS2WPC3_9BACT</name>
<organism evidence="1 2">
    <name type="scientific">Sulfurospirillum tamanense</name>
    <dbReference type="NCBI Taxonomy" id="2813362"/>
    <lineage>
        <taxon>Bacteria</taxon>
        <taxon>Pseudomonadati</taxon>
        <taxon>Campylobacterota</taxon>
        <taxon>Epsilonproteobacteria</taxon>
        <taxon>Campylobacterales</taxon>
        <taxon>Sulfurospirillaceae</taxon>
        <taxon>Sulfurospirillum</taxon>
    </lineage>
</organism>
<evidence type="ECO:0008006" key="3">
    <source>
        <dbReference type="Google" id="ProtNLM"/>
    </source>
</evidence>
<gene>
    <name evidence="1" type="ORF">JWV37_01730</name>
</gene>
<dbReference type="RefSeq" id="WP_205457928.1">
    <property type="nucleotide sequence ID" value="NZ_JAFHKK010000002.1"/>
</dbReference>
<reference evidence="1" key="2">
    <citation type="submission" date="2021-02" db="EMBL/GenBank/DDBJ databases">
        <authorList>
            <person name="Merkel A.Y."/>
        </authorList>
    </citation>
    <scope>NUCLEOTIDE SEQUENCE</scope>
    <source>
        <strain evidence="1">T05b</strain>
    </source>
</reference>
<keyword evidence="2" id="KW-1185">Reference proteome</keyword>
<reference evidence="1" key="1">
    <citation type="submission" date="2021-02" db="EMBL/GenBank/DDBJ databases">
        <title>Sulfurospirillum tamanensis sp. nov.</title>
        <authorList>
            <person name="Frolova A."/>
            <person name="Merkel A."/>
            <person name="Slobodkin A."/>
        </authorList>
    </citation>
    <scope>NUCLEOTIDE SEQUENCE</scope>
    <source>
        <strain evidence="1">T05b</strain>
    </source>
</reference>
<evidence type="ECO:0000313" key="2">
    <source>
        <dbReference type="Proteomes" id="UP000703590"/>
    </source>
</evidence>
<dbReference type="Proteomes" id="UP000703590">
    <property type="component" value="Unassembled WGS sequence"/>
</dbReference>
<protein>
    <recommendedName>
        <fullName evidence="3">Baseplate protein J-like domain-containing protein</fullName>
    </recommendedName>
</protein>
<dbReference type="EMBL" id="JAFHKK010000002">
    <property type="protein sequence ID" value="MBN2963490.1"/>
    <property type="molecule type" value="Genomic_DNA"/>
</dbReference>